<reference evidence="1" key="1">
    <citation type="submission" date="2022-12" db="EMBL/GenBank/DDBJ databases">
        <title>Reference genome sequencing for broad-spectrum identification of bacterial and archaeal isolates by mass spectrometry.</title>
        <authorList>
            <person name="Sekiguchi Y."/>
            <person name="Tourlousse D.M."/>
        </authorList>
    </citation>
    <scope>NUCLEOTIDE SEQUENCE</scope>
    <source>
        <strain evidence="1">LLR39Z86</strain>
    </source>
</reference>
<keyword evidence="1" id="KW-0547">Nucleotide-binding</keyword>
<dbReference type="EMBL" id="BSDT01000001">
    <property type="protein sequence ID" value="GLI43663.1"/>
    <property type="molecule type" value="Genomic_DNA"/>
</dbReference>
<organism evidence="1 2">
    <name type="scientific">Glycomyces algeriensis</name>
    <dbReference type="NCBI Taxonomy" id="256037"/>
    <lineage>
        <taxon>Bacteria</taxon>
        <taxon>Bacillati</taxon>
        <taxon>Actinomycetota</taxon>
        <taxon>Actinomycetes</taxon>
        <taxon>Glycomycetales</taxon>
        <taxon>Glycomycetaceae</taxon>
        <taxon>Glycomyces</taxon>
    </lineage>
</organism>
<protein>
    <submittedName>
        <fullName evidence="1">ATP-binding protein</fullName>
    </submittedName>
</protein>
<dbReference type="GO" id="GO:0005524">
    <property type="term" value="F:ATP binding"/>
    <property type="evidence" value="ECO:0007669"/>
    <property type="project" value="UniProtKB-KW"/>
</dbReference>
<dbReference type="Proteomes" id="UP001144313">
    <property type="component" value="Unassembled WGS sequence"/>
</dbReference>
<dbReference type="Gene3D" id="3.40.50.300">
    <property type="entry name" value="P-loop containing nucleotide triphosphate hydrolases"/>
    <property type="match status" value="1"/>
</dbReference>
<comment type="caution">
    <text evidence="1">The sequence shown here is derived from an EMBL/GenBank/DDBJ whole genome shotgun (WGS) entry which is preliminary data.</text>
</comment>
<accession>A0A9W6LHJ3</accession>
<name>A0A9W6LHJ3_9ACTN</name>
<dbReference type="CDD" id="cd02019">
    <property type="entry name" value="NK"/>
    <property type="match status" value="1"/>
</dbReference>
<sequence length="172" mass="19454">MIVWLNGTYGAGKTTTANHLKHALPARVFDSEHIGYLLRGIIGDLPHTDFKELDPWRGLTIETARQVLEYAGGTLVIPQTVLQHEYWTELTDGFTKAGIPLRAFTLHTDAATHRHRVDHDTDEPTARRWRLDHRAAYETALDTWMRDATELIDTTHRTPAQVTAHIATLLGE</sequence>
<evidence type="ECO:0000313" key="1">
    <source>
        <dbReference type="EMBL" id="GLI43663.1"/>
    </source>
</evidence>
<dbReference type="SUPFAM" id="SSF52540">
    <property type="entry name" value="P-loop containing nucleoside triphosphate hydrolases"/>
    <property type="match status" value="1"/>
</dbReference>
<keyword evidence="1" id="KW-0067">ATP-binding</keyword>
<proteinExistence type="predicted"/>
<dbReference type="AlphaFoldDB" id="A0A9W6LHJ3"/>
<dbReference type="InterPro" id="IPR027417">
    <property type="entry name" value="P-loop_NTPase"/>
</dbReference>
<gene>
    <name evidence="1" type="ORF">GALLR39Z86_35130</name>
</gene>
<dbReference type="RefSeq" id="WP_270116811.1">
    <property type="nucleotide sequence ID" value="NZ_BAAAOL010000017.1"/>
</dbReference>
<evidence type="ECO:0000313" key="2">
    <source>
        <dbReference type="Proteomes" id="UP001144313"/>
    </source>
</evidence>
<keyword evidence="2" id="KW-1185">Reference proteome</keyword>
<dbReference type="Pfam" id="PF13671">
    <property type="entry name" value="AAA_33"/>
    <property type="match status" value="1"/>
</dbReference>